<dbReference type="EMBL" id="LAZR01039230">
    <property type="protein sequence ID" value="KKL17515.1"/>
    <property type="molecule type" value="Genomic_DNA"/>
</dbReference>
<feature type="non-terminal residue" evidence="1">
    <location>
        <position position="325"/>
    </location>
</feature>
<dbReference type="AlphaFoldDB" id="A0A0F9B788"/>
<gene>
    <name evidence="1" type="ORF">LCGC14_2484780</name>
</gene>
<comment type="caution">
    <text evidence="1">The sequence shown here is derived from an EMBL/GenBank/DDBJ whole genome shotgun (WGS) entry which is preliminary data.</text>
</comment>
<accession>A0A0F9B788</accession>
<proteinExistence type="predicted"/>
<reference evidence="1" key="1">
    <citation type="journal article" date="2015" name="Nature">
        <title>Complex archaea that bridge the gap between prokaryotes and eukaryotes.</title>
        <authorList>
            <person name="Spang A."/>
            <person name="Saw J.H."/>
            <person name="Jorgensen S.L."/>
            <person name="Zaremba-Niedzwiedzka K."/>
            <person name="Martijn J."/>
            <person name="Lind A.E."/>
            <person name="van Eijk R."/>
            <person name="Schleper C."/>
            <person name="Guy L."/>
            <person name="Ettema T.J."/>
        </authorList>
    </citation>
    <scope>NUCLEOTIDE SEQUENCE</scope>
</reference>
<protein>
    <submittedName>
        <fullName evidence="1">Uncharacterized protein</fullName>
    </submittedName>
</protein>
<evidence type="ECO:0000313" key="1">
    <source>
        <dbReference type="EMBL" id="KKL17515.1"/>
    </source>
</evidence>
<organism evidence="1">
    <name type="scientific">marine sediment metagenome</name>
    <dbReference type="NCBI Taxonomy" id="412755"/>
    <lineage>
        <taxon>unclassified sequences</taxon>
        <taxon>metagenomes</taxon>
        <taxon>ecological metagenomes</taxon>
    </lineage>
</organism>
<sequence length="325" mass="35170">MAEITAAKDDIDTGNPLTIAEAYGKVFIANKDKLRVVDFINVKLTLSALTDPPAHGDILTQNQGGSDNAFMVVDYVNAAKTLIYGHAYYGGDATAFDTSNTVSSDDTTAVMNGATFTPTTVTNPPHWYTWTAYPDCVDAGSVTLDYGDIPNQATLVCNYRGRVCLSGNPELPYQWFQPRQANPWDWSYLSTDAQAAVRGGSSDAGEIGDSVTALVPYKDDFLVFGCVSTIWYLAGDAREGGSILELDLTTGIYGPLALCFDGEGYLWFWGTNGLYKTSSPAQLNNAPGKPICISEITLPDLVKDEAVDPSVYRIVLTYDRRRAGI</sequence>
<name>A0A0F9B788_9ZZZZ</name>